<gene>
    <name evidence="4" type="ordered locus">MROS_1883</name>
</gene>
<feature type="chain" id="PRO_5003707651" evidence="3">
    <location>
        <begin position="18"/>
        <end position="176"/>
    </location>
</feature>
<dbReference type="Pfam" id="PF03938">
    <property type="entry name" value="OmpH"/>
    <property type="match status" value="1"/>
</dbReference>
<dbReference type="STRING" id="1191523.MROS_1883"/>
<accession>I7A5E8</accession>
<feature type="signal peptide" evidence="3">
    <location>
        <begin position="1"/>
        <end position="17"/>
    </location>
</feature>
<dbReference type="RefSeq" id="WP_014856548.1">
    <property type="nucleotide sequence ID" value="NC_018178.1"/>
</dbReference>
<dbReference type="KEGG" id="mro:MROS_1883"/>
<organism evidence="4 5">
    <name type="scientific">Melioribacter roseus (strain DSM 23840 / JCM 17771 / VKM B-2668 / P3M-2)</name>
    <dbReference type="NCBI Taxonomy" id="1191523"/>
    <lineage>
        <taxon>Bacteria</taxon>
        <taxon>Pseudomonadati</taxon>
        <taxon>Ignavibacteriota</taxon>
        <taxon>Ignavibacteria</taxon>
        <taxon>Ignavibacteriales</taxon>
        <taxon>Melioribacteraceae</taxon>
        <taxon>Melioribacter</taxon>
    </lineage>
</organism>
<dbReference type="GO" id="GO:0005829">
    <property type="term" value="C:cytosol"/>
    <property type="evidence" value="ECO:0007669"/>
    <property type="project" value="TreeGrafter"/>
</dbReference>
<evidence type="ECO:0000256" key="2">
    <source>
        <dbReference type="ARBA" id="ARBA00022729"/>
    </source>
</evidence>
<dbReference type="GO" id="GO:0051082">
    <property type="term" value="F:unfolded protein binding"/>
    <property type="evidence" value="ECO:0007669"/>
    <property type="project" value="InterPro"/>
</dbReference>
<dbReference type="Proteomes" id="UP000009011">
    <property type="component" value="Chromosome"/>
</dbReference>
<keyword evidence="5" id="KW-1185">Reference proteome</keyword>
<dbReference type="HOGENOM" id="CLU_053320_0_1_10"/>
<dbReference type="eggNOG" id="COG2825">
    <property type="taxonomic scope" value="Bacteria"/>
</dbReference>
<name>I7A5E8_MELRP</name>
<dbReference type="InterPro" id="IPR005632">
    <property type="entry name" value="Chaperone_Skp"/>
</dbReference>
<dbReference type="SUPFAM" id="SSF111384">
    <property type="entry name" value="OmpH-like"/>
    <property type="match status" value="1"/>
</dbReference>
<dbReference type="EMBL" id="CP003557">
    <property type="protein sequence ID" value="AFN75116.1"/>
    <property type="molecule type" value="Genomic_DNA"/>
</dbReference>
<evidence type="ECO:0000313" key="4">
    <source>
        <dbReference type="EMBL" id="AFN75116.1"/>
    </source>
</evidence>
<sequence>MKKVLLLLLISAAVAVGQTQPFQLKVGYVDSETILAQYPAAIKAKSDLEALVSKWRQQVDSMTADLQQAYTEFQKQAQTMTPDKQKEAQQKLVEKDQKIQQFREQKFSQPNGEYFLRQEQLMAPVKEKVFEAIEQIAKEEGMHYVLDKAGDVVVLYADPQFDITFKVLDLLKRGKK</sequence>
<dbReference type="GO" id="GO:0050821">
    <property type="term" value="P:protein stabilization"/>
    <property type="evidence" value="ECO:0007669"/>
    <property type="project" value="TreeGrafter"/>
</dbReference>
<dbReference type="InterPro" id="IPR024930">
    <property type="entry name" value="Skp_dom_sf"/>
</dbReference>
<keyword evidence="2 3" id="KW-0732">Signal</keyword>
<dbReference type="AlphaFoldDB" id="I7A5E8"/>
<dbReference type="OrthoDB" id="9788552at2"/>
<dbReference type="SMART" id="SM00935">
    <property type="entry name" value="OmpH"/>
    <property type="match status" value="1"/>
</dbReference>
<protein>
    <submittedName>
        <fullName evidence="4">Outer membrane chaperone Skp (OmpH)</fullName>
    </submittedName>
</protein>
<dbReference type="PANTHER" id="PTHR35089:SF1">
    <property type="entry name" value="CHAPERONE PROTEIN SKP"/>
    <property type="match status" value="1"/>
</dbReference>
<evidence type="ECO:0000256" key="3">
    <source>
        <dbReference type="SAM" id="SignalP"/>
    </source>
</evidence>
<evidence type="ECO:0000313" key="5">
    <source>
        <dbReference type="Proteomes" id="UP000009011"/>
    </source>
</evidence>
<dbReference type="Gene3D" id="3.30.910.20">
    <property type="entry name" value="Skp domain"/>
    <property type="match status" value="1"/>
</dbReference>
<comment type="similarity">
    <text evidence="1">Belongs to the Skp family.</text>
</comment>
<proteinExistence type="inferred from homology"/>
<reference evidence="4 5" key="1">
    <citation type="journal article" date="2013" name="PLoS ONE">
        <title>Genomic analysis of Melioribacter roseus, facultatively anaerobic organotrophic bacterium representing a novel deep lineage within Bacteriodetes/Chlorobi group.</title>
        <authorList>
            <person name="Kadnikov V.V."/>
            <person name="Mardanov A.V."/>
            <person name="Podosokorskaya O.A."/>
            <person name="Gavrilov S.N."/>
            <person name="Kublanov I.V."/>
            <person name="Beletsky A.V."/>
            <person name="Bonch-Osmolovskaya E.A."/>
            <person name="Ravin N.V."/>
        </authorList>
    </citation>
    <scope>NUCLEOTIDE SEQUENCE [LARGE SCALE GENOMIC DNA]</scope>
    <source>
        <strain evidence="5">JCM 17771 / P3M-2</strain>
    </source>
</reference>
<evidence type="ECO:0000256" key="1">
    <source>
        <dbReference type="ARBA" id="ARBA00009091"/>
    </source>
</evidence>
<dbReference type="PANTHER" id="PTHR35089">
    <property type="entry name" value="CHAPERONE PROTEIN SKP"/>
    <property type="match status" value="1"/>
</dbReference>